<organism evidence="1">
    <name type="scientific">Ophidiomyces ophidiicola</name>
    <dbReference type="NCBI Taxonomy" id="1387563"/>
    <lineage>
        <taxon>Eukaryota</taxon>
        <taxon>Fungi</taxon>
        <taxon>Dikarya</taxon>
        <taxon>Ascomycota</taxon>
        <taxon>Pezizomycotina</taxon>
        <taxon>Eurotiomycetes</taxon>
        <taxon>Eurotiomycetidae</taxon>
        <taxon>Onygenales</taxon>
        <taxon>Onygenaceae</taxon>
        <taxon>Ophidiomyces</taxon>
    </lineage>
</organism>
<accession>A0ACB8UMD6</accession>
<comment type="caution">
    <text evidence="1">The sequence shown here is derived from an EMBL/GenBank/DDBJ whole genome shotgun (WGS) entry which is preliminary data.</text>
</comment>
<proteinExistence type="predicted"/>
<reference evidence="1" key="1">
    <citation type="journal article" date="2022" name="bioRxiv">
        <title>Population genetic analysis of Ophidiomyces ophidiicola, the causative agent of snake fungal disease, indicates recent introductions to the USA.</title>
        <authorList>
            <person name="Ladner J.T."/>
            <person name="Palmer J.M."/>
            <person name="Ettinger C.L."/>
            <person name="Stajich J.E."/>
            <person name="Farrell T.M."/>
            <person name="Glorioso B.M."/>
            <person name="Lawson B."/>
            <person name="Price S.J."/>
            <person name="Stengle A.G."/>
            <person name="Grear D.A."/>
            <person name="Lorch J.M."/>
        </authorList>
    </citation>
    <scope>NUCLEOTIDE SEQUENCE</scope>
    <source>
        <strain evidence="1">NWHC 24266-5</strain>
    </source>
</reference>
<name>A0ACB8UMD6_9EURO</name>
<protein>
    <submittedName>
        <fullName evidence="1">Uncharacterized protein</fullName>
    </submittedName>
</protein>
<sequence length="498" mass="54869">MKLSTAVLLACPLLGSCFRVHTSNGPIFGHPAGAAPGVTEFLGIPYAQPPIGQLRFKPPQKLTARRQYVAANYSADCVFTPSRRVDFPAATPNFPRILSAFTGGLGNAQSEDCLTLNVWTKSTGARKRPVLVFFYGGRFTTGDTNTPFYAGEFFADAENVVVVTVNYRLSIFGFPGAPGQPQNLGLRDQRLAVEWLRDNVRAFGGDPERITLFGQSSGSLSIDAYAYAYKHDPIVAGLILHSGTVFTFPLNTDQLATRHWYNASTLVGCGSEGDVFDCMMTKSADELKAAAARIPAPPNTSAARSQPVFQPVPDGDVVFNNYDQLSSQGNFARIPIIVGHTDQESAFYNISAWARGTFLTDQQWAEFVTEVFGCTSMKSADYRTRHHIPVWRYRYFGDWDNTRLFPNSRAYHGVDLHMIFGNSEAVSGDPESPEQTKLKCVMQKAWAAFAADPWRGPRDLGWPMYRKNGRTVARFGYANTHRPSFVLPSVYDATCPAA</sequence>
<gene>
    <name evidence="1" type="ORF">LOY88_006652</name>
</gene>
<dbReference type="EMBL" id="JALBCA010000186">
    <property type="protein sequence ID" value="KAI2381698.1"/>
    <property type="molecule type" value="Genomic_DNA"/>
</dbReference>
<evidence type="ECO:0000313" key="1">
    <source>
        <dbReference type="EMBL" id="KAI2381698.1"/>
    </source>
</evidence>